<dbReference type="WBParaSite" id="PSAMB.scaffold983size37633.g10073.t1">
    <property type="protein sequence ID" value="PSAMB.scaffold983size37633.g10073.t1"/>
    <property type="gene ID" value="PSAMB.scaffold983size37633.g10073"/>
</dbReference>
<evidence type="ECO:0000313" key="2">
    <source>
        <dbReference type="WBParaSite" id="PSAMB.scaffold983size37633.g10073.t1"/>
    </source>
</evidence>
<evidence type="ECO:0000313" key="1">
    <source>
        <dbReference type="Proteomes" id="UP000887566"/>
    </source>
</evidence>
<keyword evidence="1" id="KW-1185">Reference proteome</keyword>
<accession>A0A914XNW2</accession>
<dbReference type="Proteomes" id="UP000887566">
    <property type="component" value="Unplaced"/>
</dbReference>
<dbReference type="AlphaFoldDB" id="A0A914XNW2"/>
<proteinExistence type="predicted"/>
<protein>
    <submittedName>
        <fullName evidence="2">F-box domain-containing protein</fullName>
    </submittedName>
</protein>
<reference evidence="2" key="1">
    <citation type="submission" date="2022-11" db="UniProtKB">
        <authorList>
            <consortium name="WormBaseParasite"/>
        </authorList>
    </citation>
    <scope>IDENTIFICATION</scope>
</reference>
<organism evidence="1 2">
    <name type="scientific">Plectus sambesii</name>
    <dbReference type="NCBI Taxonomy" id="2011161"/>
    <lineage>
        <taxon>Eukaryota</taxon>
        <taxon>Metazoa</taxon>
        <taxon>Ecdysozoa</taxon>
        <taxon>Nematoda</taxon>
        <taxon>Chromadorea</taxon>
        <taxon>Plectida</taxon>
        <taxon>Plectina</taxon>
        <taxon>Plectoidea</taxon>
        <taxon>Plectidae</taxon>
        <taxon>Plectus</taxon>
    </lineage>
</organism>
<name>A0A914XNW2_9BILA</name>
<sequence>MPVDAYQTAFSIWFDANRSRFYDGLGGDTNVGKSARAEWMQMSEEEKNTWREKTNIGAQCLRGKLRKVKRKGTTMITPSESIDPNDVFSSLPPLILVRHILPQVSPEYYAQLHLVSRRFHRLLSDYADDLPKQDFKYLTFNHDWDDEFDVVEFRRGYSGSFEGMCENLDGSRNDKGPSLAVLLRHQRLTYELHFGQGFELKNFVNTLIHLAKQKCLCMTDILFECPMWDVTRGQLKELFSHCSSRLKTLTVDRYADFERGLITDALIAPIIANGCLRALFFYCPGGLTDLTLDRFPLIIDGFHLVLHHERITPRGVYRFIQRFRNDQKNCSGQLMVCTSLEKPLRKLITPDDVRLTEFYGIETYEWIFYKIPGDASSPQLCIEFKLAA</sequence>